<dbReference type="PANTHER" id="PTHR31882">
    <property type="entry name" value="TNFAIP3-INTERACTING PROTEIN COILED COIL FAMILY MEMBER"/>
    <property type="match status" value="1"/>
</dbReference>
<keyword evidence="11" id="KW-1185">Reference proteome</keyword>
<dbReference type="InterPro" id="IPR034735">
    <property type="entry name" value="NEMO_ZF"/>
</dbReference>
<evidence type="ECO:0000256" key="9">
    <source>
        <dbReference type="SAM" id="MobiDB-lite"/>
    </source>
</evidence>
<evidence type="ECO:0000256" key="7">
    <source>
        <dbReference type="PROSITE-ProRule" id="PRU01142"/>
    </source>
</evidence>
<name>A0A6P6BK43_PTEVA</name>
<keyword evidence="6 8" id="KW-0175">Coiled coil</keyword>
<dbReference type="RefSeq" id="XP_023375462.1">
    <property type="nucleotide sequence ID" value="XM_023519694.1"/>
</dbReference>
<dbReference type="GO" id="GO:0006357">
    <property type="term" value="P:regulation of transcription by RNA polymerase II"/>
    <property type="evidence" value="ECO:0007669"/>
    <property type="project" value="TreeGrafter"/>
</dbReference>
<feature type="domain" description="CCHC NOA-type" evidence="10">
    <location>
        <begin position="274"/>
        <end position="306"/>
    </location>
</feature>
<dbReference type="GO" id="GO:0071222">
    <property type="term" value="P:cellular response to lipopolysaccharide"/>
    <property type="evidence" value="ECO:0007669"/>
    <property type="project" value="TreeGrafter"/>
</dbReference>
<evidence type="ECO:0000256" key="3">
    <source>
        <dbReference type="ARBA" id="ARBA00022723"/>
    </source>
</evidence>
<dbReference type="GO" id="GO:0034138">
    <property type="term" value="P:toll-like receptor 3 signaling pathway"/>
    <property type="evidence" value="ECO:0007669"/>
    <property type="project" value="TreeGrafter"/>
</dbReference>
<keyword evidence="4 7" id="KW-0863">Zinc-finger</keyword>
<dbReference type="GO" id="GO:0070530">
    <property type="term" value="F:K63-linked polyubiquitin modification-dependent protein binding"/>
    <property type="evidence" value="ECO:0007669"/>
    <property type="project" value="InterPro"/>
</dbReference>
<evidence type="ECO:0000313" key="12">
    <source>
        <dbReference type="RefSeq" id="XP_023375462.1"/>
    </source>
</evidence>
<reference evidence="12" key="1">
    <citation type="submission" date="2025-08" db="UniProtKB">
        <authorList>
            <consortium name="RefSeq"/>
        </authorList>
    </citation>
    <scope>IDENTIFICATION</scope>
    <source>
        <tissue evidence="12">Kidney</tissue>
    </source>
</reference>
<keyword evidence="5" id="KW-0862">Zinc</keyword>
<evidence type="ECO:0000256" key="4">
    <source>
        <dbReference type="ARBA" id="ARBA00022771"/>
    </source>
</evidence>
<accession>A0A6P6BK43</accession>
<evidence type="ECO:0000256" key="6">
    <source>
        <dbReference type="ARBA" id="ARBA00023054"/>
    </source>
</evidence>
<dbReference type="PANTHER" id="PTHR31882:SF6">
    <property type="entry name" value="TNFAIP3-INTERACTING PROTEIN 2"/>
    <property type="match status" value="1"/>
</dbReference>
<evidence type="ECO:0000259" key="10">
    <source>
        <dbReference type="PROSITE" id="PS51801"/>
    </source>
</evidence>
<dbReference type="GO" id="GO:0005737">
    <property type="term" value="C:cytoplasm"/>
    <property type="evidence" value="ECO:0007669"/>
    <property type="project" value="UniProtKB-SubCell"/>
</dbReference>
<dbReference type="OrthoDB" id="6066489at2759"/>
<feature type="coiled-coil region" evidence="8">
    <location>
        <begin position="26"/>
        <end position="53"/>
    </location>
</feature>
<dbReference type="GO" id="GO:0034134">
    <property type="term" value="P:toll-like receptor 2 signaling pathway"/>
    <property type="evidence" value="ECO:0007669"/>
    <property type="project" value="TreeGrafter"/>
</dbReference>
<evidence type="ECO:0000256" key="1">
    <source>
        <dbReference type="ARBA" id="ARBA00004496"/>
    </source>
</evidence>
<dbReference type="GeneID" id="105301226"/>
<feature type="region of interest" description="Disordered" evidence="9">
    <location>
        <begin position="193"/>
        <end position="225"/>
    </location>
</feature>
<evidence type="ECO:0000256" key="2">
    <source>
        <dbReference type="ARBA" id="ARBA00022490"/>
    </source>
</evidence>
<dbReference type="CTD" id="79155"/>
<dbReference type="AlphaFoldDB" id="A0A6P6BK43"/>
<dbReference type="KEGG" id="pvp:105301226"/>
<dbReference type="Proteomes" id="UP000515202">
    <property type="component" value="Unplaced"/>
</dbReference>
<evidence type="ECO:0000256" key="8">
    <source>
        <dbReference type="SAM" id="Coils"/>
    </source>
</evidence>
<comment type="subcellular location">
    <subcellularLocation>
        <location evidence="1">Cytoplasm</location>
    </subcellularLocation>
</comment>
<keyword evidence="3" id="KW-0479">Metal-binding</keyword>
<protein>
    <submittedName>
        <fullName evidence="12">TNFAIP3-interacting protein 2</fullName>
    </submittedName>
</protein>
<keyword evidence="2" id="KW-0963">Cytoplasm</keyword>
<dbReference type="PROSITE" id="PS51801">
    <property type="entry name" value="ZF_CCHC_NOA"/>
    <property type="match status" value="1"/>
</dbReference>
<sequence length="306" mass="33889">SLVDALLEQVARFREQLRQREGGAVEAALRQEIERLSEQLEEKERETQRLRGQPGLEREREVALLRGRVAEEERARAASVLLCRSLADETQQLRRTLAATAHMCQHLVKCLDERQHAQGDARERSPEPHCPGKDASVQVAVEKLQEENRLLKQKVTHVSVCHSFGKKPPYELRVHAQGLSPFSGHLGRYTRSSVPLGADEPESWRSGPGAAPVSGPLSFQDSREPGSCRIHTGTNAKFLETDVRGLSAPGSKRPGTESLWLEAPVEGGHPGTAQRGQGDLQCPHCLQGFSDEQGEELFRHVAECCQ</sequence>
<gene>
    <name evidence="12" type="primary">TNIP2</name>
</gene>
<evidence type="ECO:0000256" key="5">
    <source>
        <dbReference type="ARBA" id="ARBA00022833"/>
    </source>
</evidence>
<organism evidence="11 12">
    <name type="scientific">Pteropus vampyrus</name>
    <name type="common">Large flying fox</name>
    <dbReference type="NCBI Taxonomy" id="132908"/>
    <lineage>
        <taxon>Eukaryota</taxon>
        <taxon>Metazoa</taxon>
        <taxon>Chordata</taxon>
        <taxon>Craniata</taxon>
        <taxon>Vertebrata</taxon>
        <taxon>Euteleostomi</taxon>
        <taxon>Mammalia</taxon>
        <taxon>Eutheria</taxon>
        <taxon>Laurasiatheria</taxon>
        <taxon>Chiroptera</taxon>
        <taxon>Yinpterochiroptera</taxon>
        <taxon>Pteropodoidea</taxon>
        <taxon>Pteropodidae</taxon>
        <taxon>Pteropodinae</taxon>
        <taxon>Pteropus</taxon>
    </lineage>
</organism>
<evidence type="ECO:0000313" key="11">
    <source>
        <dbReference type="Proteomes" id="UP000515202"/>
    </source>
</evidence>
<dbReference type="GO" id="GO:0008270">
    <property type="term" value="F:zinc ion binding"/>
    <property type="evidence" value="ECO:0007669"/>
    <property type="project" value="UniProtKB-KW"/>
</dbReference>
<proteinExistence type="predicted"/>
<feature type="non-terminal residue" evidence="12">
    <location>
        <position position="1"/>
    </location>
</feature>
<dbReference type="GO" id="GO:0043123">
    <property type="term" value="P:positive regulation of canonical NF-kappaB signal transduction"/>
    <property type="evidence" value="ECO:0007669"/>
    <property type="project" value="TreeGrafter"/>
</dbReference>